<protein>
    <submittedName>
        <fullName evidence="4">Sugar transporter SWEET1</fullName>
    </submittedName>
</protein>
<feature type="transmembrane region" description="Helical" evidence="1">
    <location>
        <begin position="52"/>
        <end position="70"/>
    </location>
</feature>
<dbReference type="Proteomes" id="UP000278807">
    <property type="component" value="Unassembled WGS sequence"/>
</dbReference>
<accession>A0A0R3TRV1</accession>
<feature type="transmembrane region" description="Helical" evidence="1">
    <location>
        <begin position="139"/>
        <end position="160"/>
    </location>
</feature>
<feature type="transmembrane region" description="Helical" evidence="1">
    <location>
        <begin position="20"/>
        <end position="40"/>
    </location>
</feature>
<keyword evidence="1" id="KW-0812">Transmembrane</keyword>
<proteinExistence type="predicted"/>
<feature type="transmembrane region" description="Helical" evidence="1">
    <location>
        <begin position="113"/>
        <end position="133"/>
    </location>
</feature>
<dbReference type="OrthoDB" id="10562493at2759"/>
<dbReference type="AlphaFoldDB" id="A0A0R3TRV1"/>
<evidence type="ECO:0000256" key="1">
    <source>
        <dbReference type="SAM" id="Phobius"/>
    </source>
</evidence>
<keyword evidence="1" id="KW-0472">Membrane</keyword>
<reference evidence="2 3" key="2">
    <citation type="submission" date="2018-11" db="EMBL/GenBank/DDBJ databases">
        <authorList>
            <consortium name="Pathogen Informatics"/>
        </authorList>
    </citation>
    <scope>NUCLEOTIDE SEQUENCE [LARGE SCALE GENOMIC DNA]</scope>
</reference>
<organism evidence="4">
    <name type="scientific">Rodentolepis nana</name>
    <name type="common">Dwarf tapeworm</name>
    <name type="synonym">Hymenolepis nana</name>
    <dbReference type="NCBI Taxonomy" id="102285"/>
    <lineage>
        <taxon>Eukaryota</taxon>
        <taxon>Metazoa</taxon>
        <taxon>Spiralia</taxon>
        <taxon>Lophotrochozoa</taxon>
        <taxon>Platyhelminthes</taxon>
        <taxon>Cestoda</taxon>
        <taxon>Eucestoda</taxon>
        <taxon>Cyclophyllidea</taxon>
        <taxon>Hymenolepididae</taxon>
        <taxon>Rodentolepis</taxon>
    </lineage>
</organism>
<evidence type="ECO:0000313" key="3">
    <source>
        <dbReference type="Proteomes" id="UP000278807"/>
    </source>
</evidence>
<evidence type="ECO:0000313" key="2">
    <source>
        <dbReference type="EMBL" id="VDO07719.1"/>
    </source>
</evidence>
<name>A0A0R3TRV1_RODNA</name>
<dbReference type="WBParaSite" id="HNAJ_0001034001-mRNA-1">
    <property type="protein sequence ID" value="HNAJ_0001034001-mRNA-1"/>
    <property type="gene ID" value="HNAJ_0001034001"/>
</dbReference>
<keyword evidence="1" id="KW-1133">Transmembrane helix</keyword>
<gene>
    <name evidence="2" type="ORF">HNAJ_LOCUS10335</name>
</gene>
<evidence type="ECO:0000313" key="4">
    <source>
        <dbReference type="WBParaSite" id="HNAJ_0001034001-mRNA-1"/>
    </source>
</evidence>
<feature type="transmembrane region" description="Helical" evidence="1">
    <location>
        <begin position="82"/>
        <end position="106"/>
    </location>
</feature>
<reference evidence="4" key="1">
    <citation type="submission" date="2017-02" db="UniProtKB">
        <authorList>
            <consortium name="WormBaseParasite"/>
        </authorList>
    </citation>
    <scope>IDENTIFICATION</scope>
</reference>
<sequence length="190" mass="21187">MLDDVKVCGHNACDDFRMLYKLVLLVQQELIISMALVVGLTTKPTLCKKITFLFINIIVLLTGLLWLSYGSYMLHRVESRNVAFGTVVAIGILYVIVTIGGFLAFFKNKKILFYIYSILLLALVLWQVIFGLFSLESTLLVFIVLLPLTVIKILGVVFGFQLANEIVSLPPHLTYAQLPSESASACDSHK</sequence>
<keyword evidence="3" id="KW-1185">Reference proteome</keyword>
<dbReference type="EMBL" id="UZAE01012990">
    <property type="protein sequence ID" value="VDO07719.1"/>
    <property type="molecule type" value="Genomic_DNA"/>
</dbReference>